<dbReference type="InterPro" id="IPR023606">
    <property type="entry name" value="CoA-Trfase_III_dom_1_sf"/>
</dbReference>
<dbReference type="InterPro" id="IPR050509">
    <property type="entry name" value="CoA-transferase_III"/>
</dbReference>
<dbReference type="EMBL" id="BAAAXZ010000055">
    <property type="protein sequence ID" value="GAA2919453.1"/>
    <property type="molecule type" value="Genomic_DNA"/>
</dbReference>
<evidence type="ECO:0000256" key="1">
    <source>
        <dbReference type="SAM" id="MobiDB-lite"/>
    </source>
</evidence>
<evidence type="ECO:0000313" key="2">
    <source>
        <dbReference type="EMBL" id="GAA2919453.1"/>
    </source>
</evidence>
<name>A0ABP6J3G2_STRTU</name>
<dbReference type="InterPro" id="IPR003673">
    <property type="entry name" value="CoA-Trfase_fam_III"/>
</dbReference>
<dbReference type="Proteomes" id="UP001501102">
    <property type="component" value="Unassembled WGS sequence"/>
</dbReference>
<dbReference type="SUPFAM" id="SSF89796">
    <property type="entry name" value="CoA-transferase family III (CaiB/BaiF)"/>
    <property type="match status" value="1"/>
</dbReference>
<sequence length="239" mass="26056">MPQGFRSDSRYGTHAAYDDIIQAASGLVWLNHQVSGQPHYVPTVLADKICGMQIAQSVLAALHYREHGGTGQHIEVPMADNHARLQPGPSTWERPPGGRRSLRLGPLAQPAAPSPAHRRRLDVHPAAQRPQLAGLHRLRGPPRTGPPTRASPPAPTAARNADAFYPLLAGLTLRHTNAEWQAFWRPGGHRRRAPCSTWPSAATSAYAREGGLLYEPNTPPMGRYRVIGRPVRLLGRPGT</sequence>
<gene>
    <name evidence="2" type="ORF">GCM10020221_14680</name>
</gene>
<dbReference type="Gene3D" id="3.40.50.10540">
    <property type="entry name" value="Crotonobetainyl-coa:carnitine coa-transferase, domain 1"/>
    <property type="match status" value="1"/>
</dbReference>
<protein>
    <submittedName>
        <fullName evidence="2">Uncharacterized protein</fullName>
    </submittedName>
</protein>
<feature type="compositionally biased region" description="Pro residues" evidence="1">
    <location>
        <begin position="143"/>
        <end position="155"/>
    </location>
</feature>
<keyword evidence="3" id="KW-1185">Reference proteome</keyword>
<accession>A0ABP6J3G2</accession>
<feature type="compositionally biased region" description="Low complexity" evidence="1">
    <location>
        <begin position="94"/>
        <end position="107"/>
    </location>
</feature>
<dbReference type="InterPro" id="IPR044855">
    <property type="entry name" value="CoA-Trfase_III_dom3_sf"/>
</dbReference>
<dbReference type="PANTHER" id="PTHR48228">
    <property type="entry name" value="SUCCINYL-COA--D-CITRAMALATE COA-TRANSFERASE"/>
    <property type="match status" value="1"/>
</dbReference>
<comment type="caution">
    <text evidence="2">The sequence shown here is derived from an EMBL/GenBank/DDBJ whole genome shotgun (WGS) entry which is preliminary data.</text>
</comment>
<feature type="region of interest" description="Disordered" evidence="1">
    <location>
        <begin position="86"/>
        <end position="158"/>
    </location>
</feature>
<organism evidence="2 3">
    <name type="scientific">Streptomyces thioluteus</name>
    <dbReference type="NCBI Taxonomy" id="66431"/>
    <lineage>
        <taxon>Bacteria</taxon>
        <taxon>Bacillati</taxon>
        <taxon>Actinomycetota</taxon>
        <taxon>Actinomycetes</taxon>
        <taxon>Kitasatosporales</taxon>
        <taxon>Streptomycetaceae</taxon>
        <taxon>Streptomyces</taxon>
    </lineage>
</organism>
<proteinExistence type="predicted"/>
<dbReference type="Gene3D" id="3.30.1540.10">
    <property type="entry name" value="formyl-coa transferase, domain 3"/>
    <property type="match status" value="1"/>
</dbReference>
<evidence type="ECO:0000313" key="3">
    <source>
        <dbReference type="Proteomes" id="UP001501102"/>
    </source>
</evidence>
<reference evidence="3" key="1">
    <citation type="journal article" date="2019" name="Int. J. Syst. Evol. Microbiol.">
        <title>The Global Catalogue of Microorganisms (GCM) 10K type strain sequencing project: providing services to taxonomists for standard genome sequencing and annotation.</title>
        <authorList>
            <consortium name="The Broad Institute Genomics Platform"/>
            <consortium name="The Broad Institute Genome Sequencing Center for Infectious Disease"/>
            <person name="Wu L."/>
            <person name="Ma J."/>
        </authorList>
    </citation>
    <scope>NUCLEOTIDE SEQUENCE [LARGE SCALE GENOMIC DNA]</scope>
    <source>
        <strain evidence="3">JCM 4087</strain>
    </source>
</reference>
<dbReference type="Pfam" id="PF02515">
    <property type="entry name" value="CoA_transf_3"/>
    <property type="match status" value="1"/>
</dbReference>
<dbReference type="PANTHER" id="PTHR48228:SF5">
    <property type="entry name" value="ALPHA-METHYLACYL-COA RACEMASE"/>
    <property type="match status" value="1"/>
</dbReference>